<reference evidence="2" key="1">
    <citation type="journal article" date="2016" name="Vet. Res.">
        <title>Variations in IL-23 and IL-25 receptor gene structure, sequence and expression associated with the two disease forms of sheep paratuberculosis.</title>
        <authorList>
            <person name="Nicol L."/>
            <person name="Gossner A."/>
            <person name="Watkins C."/>
            <person name="Chianini F."/>
            <person name="Dalziel R."/>
            <person name="Hopkins J."/>
        </authorList>
    </citation>
    <scope>NUCLEOTIDE SEQUENCE</scope>
    <source>
        <tissue evidence="2">Lymph node</tissue>
    </source>
</reference>
<sequence>MGQWGFRLVAFLLLLCHRQGAEACGTVGCCFQNPPYPDADSGSASGPRALSCYRLSSSAGYECSWEYEGPAAGVIHFLRCCLQSGCCCFFATGSAPEEQARPLECCLRSDHRFPESLWPRPQSDMAHSCLHPLRTRASEYQCGSQRDHHALASPGPGNEVLH</sequence>
<keyword evidence="2" id="KW-0675">Receptor</keyword>
<proteinExistence type="evidence at transcript level"/>
<feature type="chain" id="PRO_5005509275" evidence="1">
    <location>
        <begin position="24"/>
        <end position="162"/>
    </location>
</feature>
<gene>
    <name evidence="2" type="primary">IL12RB1</name>
</gene>
<dbReference type="EMBL" id="LN878974">
    <property type="protein sequence ID" value="CUH82716.1"/>
    <property type="molecule type" value="mRNA"/>
</dbReference>
<evidence type="ECO:0000313" key="2">
    <source>
        <dbReference type="EMBL" id="CUH82716.1"/>
    </source>
</evidence>
<name>A0A0K8IWN7_SHEEP</name>
<keyword evidence="1" id="KW-0732">Signal</keyword>
<feature type="signal peptide" evidence="1">
    <location>
        <begin position="1"/>
        <end position="23"/>
    </location>
</feature>
<organism evidence="2">
    <name type="scientific">Ovis aries</name>
    <name type="common">Sheep</name>
    <dbReference type="NCBI Taxonomy" id="9940"/>
    <lineage>
        <taxon>Eukaryota</taxon>
        <taxon>Metazoa</taxon>
        <taxon>Chordata</taxon>
        <taxon>Craniata</taxon>
        <taxon>Vertebrata</taxon>
        <taxon>Euteleostomi</taxon>
        <taxon>Mammalia</taxon>
        <taxon>Eutheria</taxon>
        <taxon>Laurasiatheria</taxon>
        <taxon>Artiodactyla</taxon>
        <taxon>Ruminantia</taxon>
        <taxon>Pecora</taxon>
        <taxon>Bovidae</taxon>
        <taxon>Caprinae</taxon>
        <taxon>Ovis</taxon>
    </lineage>
</organism>
<evidence type="ECO:0000256" key="1">
    <source>
        <dbReference type="SAM" id="SignalP"/>
    </source>
</evidence>
<dbReference type="AlphaFoldDB" id="A0A0K8IWN7"/>
<protein>
    <submittedName>
        <fullName evidence="2">Interleukin 12 receptor beta1 splice variant 4</fullName>
    </submittedName>
</protein>
<accession>A0A0K8IWN7</accession>